<sequence length="185" mass="21033">MEMGGFYPSEEVSLDNIVWLELVSHQSKVLLVAVSQAHKGNPLGQVNIYRLNNDYLVIKGRTRAASTGFAAITSTPSFNFLQRIFVEKPLEAHFSRLNSELYLFVINEDGYVTWFSQKGVQRFIKEGELHVPSKQHLEVWTSLVNGSQVPWISVTSQDCSFEDSAYNQETDQILHMNVRGNILRP</sequence>
<keyword evidence="2" id="KW-1185">Reference proteome</keyword>
<evidence type="ECO:0000313" key="2">
    <source>
        <dbReference type="Proteomes" id="UP001381693"/>
    </source>
</evidence>
<proteinExistence type="predicted"/>
<comment type="caution">
    <text evidence="1">The sequence shown here is derived from an EMBL/GenBank/DDBJ whole genome shotgun (WGS) entry which is preliminary data.</text>
</comment>
<gene>
    <name evidence="1" type="ORF">SK128_015534</name>
</gene>
<name>A0AAN8ZVR7_HALRR</name>
<accession>A0AAN8ZVR7</accession>
<dbReference type="EMBL" id="JAXCGZ010023159">
    <property type="protein sequence ID" value="KAK7016241.1"/>
    <property type="molecule type" value="Genomic_DNA"/>
</dbReference>
<organism evidence="1 2">
    <name type="scientific">Halocaridina rubra</name>
    <name type="common">Hawaiian red shrimp</name>
    <dbReference type="NCBI Taxonomy" id="373956"/>
    <lineage>
        <taxon>Eukaryota</taxon>
        <taxon>Metazoa</taxon>
        <taxon>Ecdysozoa</taxon>
        <taxon>Arthropoda</taxon>
        <taxon>Crustacea</taxon>
        <taxon>Multicrustacea</taxon>
        <taxon>Malacostraca</taxon>
        <taxon>Eumalacostraca</taxon>
        <taxon>Eucarida</taxon>
        <taxon>Decapoda</taxon>
        <taxon>Pleocyemata</taxon>
        <taxon>Caridea</taxon>
        <taxon>Atyoidea</taxon>
        <taxon>Atyidae</taxon>
        <taxon>Halocaridina</taxon>
    </lineage>
</organism>
<reference evidence="1 2" key="1">
    <citation type="submission" date="2023-11" db="EMBL/GenBank/DDBJ databases">
        <title>Halocaridina rubra genome assembly.</title>
        <authorList>
            <person name="Smith C."/>
        </authorList>
    </citation>
    <scope>NUCLEOTIDE SEQUENCE [LARGE SCALE GENOMIC DNA]</scope>
    <source>
        <strain evidence="1">EP-1</strain>
        <tissue evidence="1">Whole</tissue>
    </source>
</reference>
<evidence type="ECO:0000313" key="1">
    <source>
        <dbReference type="EMBL" id="KAK7016241.1"/>
    </source>
</evidence>
<dbReference type="AlphaFoldDB" id="A0AAN8ZVR7"/>
<protein>
    <submittedName>
        <fullName evidence="1">Uncharacterized protein</fullName>
    </submittedName>
</protein>
<dbReference type="Proteomes" id="UP001381693">
    <property type="component" value="Unassembled WGS sequence"/>
</dbReference>